<evidence type="ECO:0000313" key="14">
    <source>
        <dbReference type="EMBL" id="VDM24389.1"/>
    </source>
</evidence>
<accession>A0A183TWA8</accession>
<evidence type="ECO:0000313" key="15">
    <source>
        <dbReference type="Proteomes" id="UP000050794"/>
    </source>
</evidence>
<evidence type="ECO:0000256" key="6">
    <source>
        <dbReference type="ARBA" id="ARBA00022475"/>
    </source>
</evidence>
<evidence type="ECO:0000256" key="13">
    <source>
        <dbReference type="SAM" id="Phobius"/>
    </source>
</evidence>
<keyword evidence="10 13" id="KW-1133">Transmembrane helix</keyword>
<dbReference type="Gene3D" id="1.20.1280.290">
    <property type="match status" value="1"/>
</dbReference>
<feature type="transmembrane region" description="Helical" evidence="13">
    <location>
        <begin position="111"/>
        <end position="130"/>
    </location>
</feature>
<sequence length="202" mass="23084">MHERTSHIAVNDMDWQRSRLVTIVSSVAVVSTICLFLTGIEICWRIKAVVYVNMVSLSLYTLYLIYYCLKTPPNMKRRQLRLTTVEVVCLTLMHLYVRHSNDALEVVLNRLGFVCLAFNIATVAAPLLALGEVIRSRSTENLPLPLCFANFLVTSEWLLYGFLINDFFIKFPNAVAVIMSIAQIIPFLVYPRRKKTSVVRIP</sequence>
<dbReference type="InterPro" id="IPR047664">
    <property type="entry name" value="SWEET"/>
</dbReference>
<evidence type="ECO:0000313" key="16">
    <source>
        <dbReference type="WBParaSite" id="TCNE_0000052701-mRNA-1"/>
    </source>
</evidence>
<keyword evidence="15" id="KW-1185">Reference proteome</keyword>
<evidence type="ECO:0000256" key="8">
    <source>
        <dbReference type="ARBA" id="ARBA00022692"/>
    </source>
</evidence>
<evidence type="ECO:0000256" key="10">
    <source>
        <dbReference type="ARBA" id="ARBA00022989"/>
    </source>
</evidence>
<dbReference type="PANTHER" id="PTHR10791:SF112">
    <property type="entry name" value="SUGAR TRANSPORTER SWEET1"/>
    <property type="match status" value="1"/>
</dbReference>
<dbReference type="FunFam" id="1.20.1280.290:FF:000004">
    <property type="entry name" value="Sugar transporter SWEET"/>
    <property type="match status" value="1"/>
</dbReference>
<dbReference type="EMBL" id="UYWY01000254">
    <property type="protein sequence ID" value="VDM24389.1"/>
    <property type="molecule type" value="Genomic_DNA"/>
</dbReference>
<evidence type="ECO:0000256" key="4">
    <source>
        <dbReference type="ARBA" id="ARBA00021741"/>
    </source>
</evidence>
<feature type="transmembrane region" description="Helical" evidence="13">
    <location>
        <begin position="48"/>
        <end position="68"/>
    </location>
</feature>
<feature type="transmembrane region" description="Helical" evidence="13">
    <location>
        <begin position="142"/>
        <end position="163"/>
    </location>
</feature>
<dbReference type="InterPro" id="IPR004316">
    <property type="entry name" value="SWEET_rpt"/>
</dbReference>
<evidence type="ECO:0000256" key="3">
    <source>
        <dbReference type="ARBA" id="ARBA00007809"/>
    </source>
</evidence>
<keyword evidence="12 13" id="KW-0472">Membrane</keyword>
<evidence type="ECO:0000256" key="1">
    <source>
        <dbReference type="ARBA" id="ARBA00004651"/>
    </source>
</evidence>
<keyword evidence="11" id="KW-0333">Golgi apparatus</keyword>
<keyword evidence="6" id="KW-1003">Cell membrane</keyword>
<dbReference type="WBParaSite" id="TCNE_0000052701-mRNA-1">
    <property type="protein sequence ID" value="TCNE_0000052701-mRNA-1"/>
    <property type="gene ID" value="TCNE_0000052701"/>
</dbReference>
<feature type="transmembrane region" description="Helical" evidence="13">
    <location>
        <begin position="80"/>
        <end position="99"/>
    </location>
</feature>
<evidence type="ECO:0000256" key="5">
    <source>
        <dbReference type="ARBA" id="ARBA00022448"/>
    </source>
</evidence>
<dbReference type="GO" id="GO:0005886">
    <property type="term" value="C:plasma membrane"/>
    <property type="evidence" value="ECO:0007669"/>
    <property type="project" value="UniProtKB-SubCell"/>
</dbReference>
<protein>
    <recommendedName>
        <fullName evidence="4">Sugar transporter SWEET1</fullName>
    </recommendedName>
</protein>
<evidence type="ECO:0000256" key="2">
    <source>
        <dbReference type="ARBA" id="ARBA00004653"/>
    </source>
</evidence>
<evidence type="ECO:0000256" key="7">
    <source>
        <dbReference type="ARBA" id="ARBA00022597"/>
    </source>
</evidence>
<proteinExistence type="inferred from homology"/>
<dbReference type="AlphaFoldDB" id="A0A183TWA8"/>
<evidence type="ECO:0000256" key="12">
    <source>
        <dbReference type="ARBA" id="ARBA00023136"/>
    </source>
</evidence>
<keyword evidence="5" id="KW-0813">Transport</keyword>
<comment type="subcellular location">
    <subcellularLocation>
        <location evidence="1">Cell membrane</location>
        <topology evidence="1">Multi-pass membrane protein</topology>
    </subcellularLocation>
    <subcellularLocation>
        <location evidence="2">Golgi apparatus membrane</location>
        <topology evidence="2">Multi-pass membrane protein</topology>
    </subcellularLocation>
</comment>
<reference evidence="16" key="1">
    <citation type="submission" date="2016-06" db="UniProtKB">
        <authorList>
            <consortium name="WormBaseParasite"/>
        </authorList>
    </citation>
    <scope>IDENTIFICATION</scope>
</reference>
<name>A0A183TWA8_TOXCA</name>
<comment type="similarity">
    <text evidence="3">Belongs to the SWEET sugar transporter family.</text>
</comment>
<organism evidence="15 16">
    <name type="scientific">Toxocara canis</name>
    <name type="common">Canine roundworm</name>
    <dbReference type="NCBI Taxonomy" id="6265"/>
    <lineage>
        <taxon>Eukaryota</taxon>
        <taxon>Metazoa</taxon>
        <taxon>Ecdysozoa</taxon>
        <taxon>Nematoda</taxon>
        <taxon>Chromadorea</taxon>
        <taxon>Rhabditida</taxon>
        <taxon>Spirurina</taxon>
        <taxon>Ascaridomorpha</taxon>
        <taxon>Ascaridoidea</taxon>
        <taxon>Toxocaridae</taxon>
        <taxon>Toxocara</taxon>
    </lineage>
</organism>
<feature type="transmembrane region" description="Helical" evidence="13">
    <location>
        <begin position="20"/>
        <end position="42"/>
    </location>
</feature>
<reference evidence="14 15" key="2">
    <citation type="submission" date="2018-11" db="EMBL/GenBank/DDBJ databases">
        <authorList>
            <consortium name="Pathogen Informatics"/>
        </authorList>
    </citation>
    <scope>NUCLEOTIDE SEQUENCE [LARGE SCALE GENOMIC DNA]</scope>
</reference>
<dbReference type="Proteomes" id="UP000050794">
    <property type="component" value="Unassembled WGS sequence"/>
</dbReference>
<keyword evidence="7" id="KW-0762">Sugar transport</keyword>
<dbReference type="GO" id="GO:0000139">
    <property type="term" value="C:Golgi membrane"/>
    <property type="evidence" value="ECO:0007669"/>
    <property type="project" value="UniProtKB-SubCell"/>
</dbReference>
<dbReference type="GO" id="GO:0051119">
    <property type="term" value="F:sugar transmembrane transporter activity"/>
    <property type="evidence" value="ECO:0007669"/>
    <property type="project" value="InterPro"/>
</dbReference>
<gene>
    <name evidence="14" type="ORF">TCNE_LOCUS528</name>
</gene>
<evidence type="ECO:0000256" key="9">
    <source>
        <dbReference type="ARBA" id="ARBA00022737"/>
    </source>
</evidence>
<dbReference type="Pfam" id="PF03083">
    <property type="entry name" value="MtN3_slv"/>
    <property type="match status" value="1"/>
</dbReference>
<keyword evidence="8 13" id="KW-0812">Transmembrane</keyword>
<feature type="transmembrane region" description="Helical" evidence="13">
    <location>
        <begin position="169"/>
        <end position="190"/>
    </location>
</feature>
<keyword evidence="9" id="KW-0677">Repeat</keyword>
<evidence type="ECO:0000256" key="11">
    <source>
        <dbReference type="ARBA" id="ARBA00023034"/>
    </source>
</evidence>
<dbReference type="PANTHER" id="PTHR10791">
    <property type="entry name" value="RAG1-ACTIVATING PROTEIN 1"/>
    <property type="match status" value="1"/>
</dbReference>